<proteinExistence type="predicted"/>
<evidence type="ECO:0008006" key="2">
    <source>
        <dbReference type="Google" id="ProtNLM"/>
    </source>
</evidence>
<accession>A0A0F9LEM5</accession>
<organism evidence="1">
    <name type="scientific">marine sediment metagenome</name>
    <dbReference type="NCBI Taxonomy" id="412755"/>
    <lineage>
        <taxon>unclassified sequences</taxon>
        <taxon>metagenomes</taxon>
        <taxon>ecological metagenomes</taxon>
    </lineage>
</organism>
<reference evidence="1" key="1">
    <citation type="journal article" date="2015" name="Nature">
        <title>Complex archaea that bridge the gap between prokaryotes and eukaryotes.</title>
        <authorList>
            <person name="Spang A."/>
            <person name="Saw J.H."/>
            <person name="Jorgensen S.L."/>
            <person name="Zaremba-Niedzwiedzka K."/>
            <person name="Martijn J."/>
            <person name="Lind A.E."/>
            <person name="van Eijk R."/>
            <person name="Schleper C."/>
            <person name="Guy L."/>
            <person name="Ettema T.J."/>
        </authorList>
    </citation>
    <scope>NUCLEOTIDE SEQUENCE</scope>
</reference>
<evidence type="ECO:0000313" key="1">
    <source>
        <dbReference type="EMBL" id="KKM85696.1"/>
    </source>
</evidence>
<dbReference type="AlphaFoldDB" id="A0A0F9LEM5"/>
<name>A0A0F9LEM5_9ZZZZ</name>
<comment type="caution">
    <text evidence="1">The sequence shown here is derived from an EMBL/GenBank/DDBJ whole genome shotgun (WGS) entry which is preliminary data.</text>
</comment>
<dbReference type="EMBL" id="LAZR01007369">
    <property type="protein sequence ID" value="KKM85696.1"/>
    <property type="molecule type" value="Genomic_DNA"/>
</dbReference>
<protein>
    <recommendedName>
        <fullName evidence="2">AP2 domain-containing protein</fullName>
    </recommendedName>
</protein>
<gene>
    <name evidence="1" type="ORF">LCGC14_1286380</name>
</gene>
<sequence length="213" mass="25100">MAKLINLIGKKFGKLIVIKKTDKNKWGNYYWLCKCDCGKEKIIRGNNLKSGVTKSCGCLNIEKIIERFTTHGQAKTKTYKSWADMIQRCTNPKHKRYKDYGSRGITVCKRWQNSFVDFLEDMGESPEGCSIDRINNNKGYKKSNCKWSTRKEQMRNKRSNHLETYNGKIQCIAEWSEEVGISYDTLWKRIFRYGWSIEKALTTPVQKRRRQKK</sequence>